<proteinExistence type="predicted"/>
<protein>
    <submittedName>
        <fullName evidence="1">Uncharacterized protein</fullName>
    </submittedName>
</protein>
<dbReference type="Proteomes" id="UP000281909">
    <property type="component" value="Chromosome"/>
</dbReference>
<organism evidence="1 2">
    <name type="scientific">Pseudomonas fluorescens</name>
    <dbReference type="NCBI Taxonomy" id="294"/>
    <lineage>
        <taxon>Bacteria</taxon>
        <taxon>Pseudomonadati</taxon>
        <taxon>Pseudomonadota</taxon>
        <taxon>Gammaproteobacteria</taxon>
        <taxon>Pseudomonadales</taxon>
        <taxon>Pseudomonadaceae</taxon>
        <taxon>Pseudomonas</taxon>
    </lineage>
</organism>
<accession>A0A448DNC1</accession>
<evidence type="ECO:0000313" key="1">
    <source>
        <dbReference type="EMBL" id="VEF08343.1"/>
    </source>
</evidence>
<gene>
    <name evidence="1" type="ORF">NCTC9428_00754</name>
</gene>
<dbReference type="AlphaFoldDB" id="A0A448DNC1"/>
<name>A0A448DNC1_PSEFL</name>
<dbReference type="EMBL" id="LR134318">
    <property type="protein sequence ID" value="VEF08343.1"/>
    <property type="molecule type" value="Genomic_DNA"/>
</dbReference>
<sequence length="68" mass="7357">MALACVLENSPLLRPSIHGYLTDLHNTGEKGRPSPGPVERLPLVGFCLPNEKEYGMSQHAPAKFLLSG</sequence>
<reference evidence="1 2" key="1">
    <citation type="submission" date="2018-12" db="EMBL/GenBank/DDBJ databases">
        <authorList>
            <consortium name="Pathogen Informatics"/>
        </authorList>
    </citation>
    <scope>NUCLEOTIDE SEQUENCE [LARGE SCALE GENOMIC DNA]</scope>
    <source>
        <strain evidence="1 2">NCTC9428</strain>
    </source>
</reference>
<evidence type="ECO:0000313" key="2">
    <source>
        <dbReference type="Proteomes" id="UP000281909"/>
    </source>
</evidence>